<dbReference type="GO" id="GO:0015562">
    <property type="term" value="F:efflux transmembrane transporter activity"/>
    <property type="evidence" value="ECO:0007669"/>
    <property type="project" value="TreeGrafter"/>
</dbReference>
<comment type="similarity">
    <text evidence="2">Belongs to the membrane fusion protein (MFP) (TC 8.A.1) family.</text>
</comment>
<dbReference type="InterPro" id="IPR006143">
    <property type="entry name" value="RND_pump_MFP"/>
</dbReference>
<evidence type="ECO:0000313" key="10">
    <source>
        <dbReference type="Proteomes" id="UP000184164"/>
    </source>
</evidence>
<dbReference type="PANTHER" id="PTHR30469:SF36">
    <property type="entry name" value="BLL3903 PROTEIN"/>
    <property type="match status" value="1"/>
</dbReference>
<evidence type="ECO:0000256" key="1">
    <source>
        <dbReference type="ARBA" id="ARBA00004196"/>
    </source>
</evidence>
<dbReference type="Gene3D" id="2.40.50.100">
    <property type="match status" value="1"/>
</dbReference>
<organism evidence="9 10">
    <name type="scientific">Mariniphaga anaerophila</name>
    <dbReference type="NCBI Taxonomy" id="1484053"/>
    <lineage>
        <taxon>Bacteria</taxon>
        <taxon>Pseudomonadati</taxon>
        <taxon>Bacteroidota</taxon>
        <taxon>Bacteroidia</taxon>
        <taxon>Marinilabiliales</taxon>
        <taxon>Prolixibacteraceae</taxon>
        <taxon>Mariniphaga</taxon>
    </lineage>
</organism>
<dbReference type="Pfam" id="PF25967">
    <property type="entry name" value="RND-MFP_C"/>
    <property type="match status" value="1"/>
</dbReference>
<dbReference type="Pfam" id="PF25954">
    <property type="entry name" value="Beta-barrel_RND_2"/>
    <property type="match status" value="1"/>
</dbReference>
<keyword evidence="10" id="KW-1185">Reference proteome</keyword>
<dbReference type="PANTHER" id="PTHR30469">
    <property type="entry name" value="MULTIDRUG RESISTANCE PROTEIN MDTA"/>
    <property type="match status" value="1"/>
</dbReference>
<dbReference type="Gene3D" id="2.40.30.170">
    <property type="match status" value="1"/>
</dbReference>
<gene>
    <name evidence="9" type="ORF">SAMN05444274_1065</name>
</gene>
<feature type="domain" description="Multidrug resistance protein MdtA-like C-terminal permuted SH3" evidence="8">
    <location>
        <begin position="290"/>
        <end position="345"/>
    </location>
</feature>
<dbReference type="InterPro" id="IPR058625">
    <property type="entry name" value="MdtA-like_BSH"/>
</dbReference>
<dbReference type="GO" id="GO:1990281">
    <property type="term" value="C:efflux pump complex"/>
    <property type="evidence" value="ECO:0007669"/>
    <property type="project" value="TreeGrafter"/>
</dbReference>
<keyword evidence="4" id="KW-0812">Transmembrane</keyword>
<feature type="domain" description="CusB-like beta-barrel" evidence="7">
    <location>
        <begin position="213"/>
        <end position="283"/>
    </location>
</feature>
<dbReference type="RefSeq" id="WP_083570757.1">
    <property type="nucleotide sequence ID" value="NZ_FQUM01000006.1"/>
</dbReference>
<dbReference type="EMBL" id="FQUM01000006">
    <property type="protein sequence ID" value="SHF51233.1"/>
    <property type="molecule type" value="Genomic_DNA"/>
</dbReference>
<keyword evidence="4" id="KW-1133">Transmembrane helix</keyword>
<evidence type="ECO:0000259" key="5">
    <source>
        <dbReference type="Pfam" id="PF25876"/>
    </source>
</evidence>
<name>A0A1M5C909_9BACT</name>
<dbReference type="InterPro" id="IPR058792">
    <property type="entry name" value="Beta-barrel_RND_2"/>
</dbReference>
<dbReference type="STRING" id="1484053.SAMN05444274_1065"/>
<dbReference type="NCBIfam" id="TIGR01730">
    <property type="entry name" value="RND_mfp"/>
    <property type="match status" value="1"/>
</dbReference>
<keyword evidence="3" id="KW-0813">Transport</keyword>
<feature type="domain" description="Multidrug resistance protein MdtA-like alpha-helical hairpin" evidence="5">
    <location>
        <begin position="116"/>
        <end position="173"/>
    </location>
</feature>
<evidence type="ECO:0000259" key="8">
    <source>
        <dbReference type="Pfam" id="PF25967"/>
    </source>
</evidence>
<proteinExistence type="inferred from homology"/>
<dbReference type="InterPro" id="IPR058624">
    <property type="entry name" value="MdtA-like_HH"/>
</dbReference>
<feature type="transmembrane region" description="Helical" evidence="4">
    <location>
        <begin position="6"/>
        <end position="25"/>
    </location>
</feature>
<evidence type="ECO:0000313" key="9">
    <source>
        <dbReference type="EMBL" id="SHF51233.1"/>
    </source>
</evidence>
<protein>
    <submittedName>
        <fullName evidence="9">Membrane fusion protein, multidrug efflux system</fullName>
    </submittedName>
</protein>
<keyword evidence="4" id="KW-0472">Membrane</keyword>
<evidence type="ECO:0000256" key="2">
    <source>
        <dbReference type="ARBA" id="ARBA00009477"/>
    </source>
</evidence>
<dbReference type="Proteomes" id="UP000184164">
    <property type="component" value="Unassembled WGS sequence"/>
</dbReference>
<sequence>MAKKNIFRLSITIVLILVLAGIVFYPKLEPLFKSNEEPALQRNPRGMGAGQPLFASGYVLVPSKMSELIYSTGSLLPDEEVDLAFETSGKVVGIYFDEGRGVKKGELLAKINDKPLQAQLLKLQAQKKLVEEREFRQRQLLDRDAISRESYDQVATELQSIEADIMLIQARIAETEMRAPFDGVVGLRMISEGAYATTQTKIVRLVKTRPLKIEFSIPERYAGEVAPGFPISFVVDGFAEPFNAKVYAIDPKVDINTRTIVVRALYPNSGEELKPGRFASVRARLSEIENTVSIPTEALIAEMSGEKVFIYEKGKAKEVKVTTGLRTESHIQIRTGLNFGDTLLTTAILQLREGLPVKLDTLVTNQQQTVNK</sequence>
<accession>A0A1M5C909</accession>
<dbReference type="Pfam" id="PF25917">
    <property type="entry name" value="BSH_RND"/>
    <property type="match status" value="1"/>
</dbReference>
<evidence type="ECO:0000256" key="3">
    <source>
        <dbReference type="ARBA" id="ARBA00022448"/>
    </source>
</evidence>
<feature type="domain" description="Multidrug resistance protein MdtA-like barrel-sandwich hybrid" evidence="6">
    <location>
        <begin position="81"/>
        <end position="201"/>
    </location>
</feature>
<dbReference type="Pfam" id="PF25876">
    <property type="entry name" value="HH_MFP_RND"/>
    <property type="match status" value="1"/>
</dbReference>
<evidence type="ECO:0000259" key="7">
    <source>
        <dbReference type="Pfam" id="PF25954"/>
    </source>
</evidence>
<evidence type="ECO:0000259" key="6">
    <source>
        <dbReference type="Pfam" id="PF25917"/>
    </source>
</evidence>
<dbReference type="Gene3D" id="1.10.287.470">
    <property type="entry name" value="Helix hairpin bin"/>
    <property type="match status" value="1"/>
</dbReference>
<reference evidence="9 10" key="1">
    <citation type="submission" date="2016-11" db="EMBL/GenBank/DDBJ databases">
        <authorList>
            <person name="Jaros S."/>
            <person name="Januszkiewicz K."/>
            <person name="Wedrychowicz H."/>
        </authorList>
    </citation>
    <scope>NUCLEOTIDE SEQUENCE [LARGE SCALE GENOMIC DNA]</scope>
    <source>
        <strain evidence="9 10">DSM 26910</strain>
    </source>
</reference>
<dbReference type="InterPro" id="IPR058627">
    <property type="entry name" value="MdtA-like_C"/>
</dbReference>
<dbReference type="AlphaFoldDB" id="A0A1M5C909"/>
<evidence type="ECO:0000256" key="4">
    <source>
        <dbReference type="SAM" id="Phobius"/>
    </source>
</evidence>
<comment type="subcellular location">
    <subcellularLocation>
        <location evidence="1">Cell envelope</location>
    </subcellularLocation>
</comment>
<dbReference type="SUPFAM" id="SSF111369">
    <property type="entry name" value="HlyD-like secretion proteins"/>
    <property type="match status" value="1"/>
</dbReference>
<dbReference type="Gene3D" id="2.40.420.20">
    <property type="match status" value="1"/>
</dbReference>